<dbReference type="PROSITE" id="PS50293">
    <property type="entry name" value="TPR_REGION"/>
    <property type="match status" value="1"/>
</dbReference>
<dbReference type="Gene3D" id="1.25.40.10">
    <property type="entry name" value="Tetratricopeptide repeat domain"/>
    <property type="match status" value="1"/>
</dbReference>
<proteinExistence type="predicted"/>
<evidence type="ECO:0000313" key="2">
    <source>
        <dbReference type="EMBL" id="MCW3804033.1"/>
    </source>
</evidence>
<protein>
    <submittedName>
        <fullName evidence="2">Tetratricopeptide repeat protein</fullName>
    </submittedName>
</protein>
<dbReference type="PROSITE" id="PS50005">
    <property type="entry name" value="TPR"/>
    <property type="match status" value="1"/>
</dbReference>
<dbReference type="Pfam" id="PF13181">
    <property type="entry name" value="TPR_8"/>
    <property type="match status" value="1"/>
</dbReference>
<dbReference type="Proteomes" id="UP001207408">
    <property type="component" value="Unassembled WGS sequence"/>
</dbReference>
<dbReference type="SMART" id="SM00028">
    <property type="entry name" value="TPR"/>
    <property type="match status" value="3"/>
</dbReference>
<dbReference type="RefSeq" id="WP_301197257.1">
    <property type="nucleotide sequence ID" value="NZ_JAPDPI010000001.1"/>
</dbReference>
<keyword evidence="1" id="KW-0802">TPR repeat</keyword>
<comment type="caution">
    <text evidence="2">The sequence shown here is derived from an EMBL/GenBank/DDBJ whole genome shotgun (WGS) entry which is preliminary data.</text>
</comment>
<dbReference type="EMBL" id="JAPDPI010000001">
    <property type="protein sequence ID" value="MCW3804033.1"/>
    <property type="molecule type" value="Genomic_DNA"/>
</dbReference>
<dbReference type="InterPro" id="IPR019734">
    <property type="entry name" value="TPR_rpt"/>
</dbReference>
<gene>
    <name evidence="2" type="ORF">OM074_00260</name>
</gene>
<dbReference type="AlphaFoldDB" id="A0AAE3M9Z4"/>
<dbReference type="PANTHER" id="PTHR12558:SF13">
    <property type="entry name" value="CELL DIVISION CYCLE PROTEIN 27 HOMOLOG"/>
    <property type="match status" value="1"/>
</dbReference>
<evidence type="ECO:0000256" key="1">
    <source>
        <dbReference type="PROSITE-ProRule" id="PRU00339"/>
    </source>
</evidence>
<dbReference type="InterPro" id="IPR011990">
    <property type="entry name" value="TPR-like_helical_dom_sf"/>
</dbReference>
<name>A0AAE3M9Z4_9BACT</name>
<sequence length="190" mass="21936">MQTYAQDANYTKQSKAFGISYEKETAKEYGAAIYALKEVYDKESYEINLRLGWLYYLSGNQQESIIHYNIAITLKPFAIEPKFGLTYPLFALKNTEKLIEAYNDILTIAPGNTIALYKLGSVYFYQEQYEKAEKYFSKVVDLFPFDYDGLIMLAHTSFHLKKVREAKVLYHKVLLFNPGDDAALEALKLL</sequence>
<keyword evidence="3" id="KW-1185">Reference proteome</keyword>
<evidence type="ECO:0000313" key="3">
    <source>
        <dbReference type="Proteomes" id="UP001207408"/>
    </source>
</evidence>
<reference evidence="2" key="1">
    <citation type="submission" date="2022-10" db="EMBL/GenBank/DDBJ databases">
        <authorList>
            <person name="Yu W.X."/>
        </authorList>
    </citation>
    <scope>NUCLEOTIDE SEQUENCE</scope>
    <source>
        <strain evidence="2">D04</strain>
    </source>
</reference>
<dbReference type="PANTHER" id="PTHR12558">
    <property type="entry name" value="CELL DIVISION CYCLE 16,23,27"/>
    <property type="match status" value="1"/>
</dbReference>
<dbReference type="SUPFAM" id="SSF48452">
    <property type="entry name" value="TPR-like"/>
    <property type="match status" value="1"/>
</dbReference>
<organism evidence="2 3">
    <name type="scientific">Plebeiibacterium marinum</name>
    <dbReference type="NCBI Taxonomy" id="2992111"/>
    <lineage>
        <taxon>Bacteria</taxon>
        <taxon>Pseudomonadati</taxon>
        <taxon>Bacteroidota</taxon>
        <taxon>Bacteroidia</taxon>
        <taxon>Marinilabiliales</taxon>
        <taxon>Marinilabiliaceae</taxon>
        <taxon>Plebeiibacterium</taxon>
    </lineage>
</organism>
<feature type="repeat" description="TPR" evidence="1">
    <location>
        <begin position="113"/>
        <end position="146"/>
    </location>
</feature>
<dbReference type="Pfam" id="PF00515">
    <property type="entry name" value="TPR_1"/>
    <property type="match status" value="1"/>
</dbReference>
<accession>A0AAE3M9Z4</accession>